<organism evidence="6 7">
    <name type="scientific">Floridaenema flaviceps BLCC-F50</name>
    <dbReference type="NCBI Taxonomy" id="3153642"/>
    <lineage>
        <taxon>Bacteria</taxon>
        <taxon>Bacillati</taxon>
        <taxon>Cyanobacteriota</taxon>
        <taxon>Cyanophyceae</taxon>
        <taxon>Oscillatoriophycideae</taxon>
        <taxon>Aerosakkonematales</taxon>
        <taxon>Aerosakkonemataceae</taxon>
        <taxon>Floridanema</taxon>
        <taxon>Floridanema flaviceps</taxon>
    </lineage>
</organism>
<keyword evidence="5" id="KW-0472">Membrane</keyword>
<protein>
    <submittedName>
        <fullName evidence="6">HlyD family efflux transporter periplasmic adaptor subunit</fullName>
    </submittedName>
</protein>
<proteinExistence type="inferred from homology"/>
<evidence type="ECO:0000256" key="1">
    <source>
        <dbReference type="ARBA" id="ARBA00004167"/>
    </source>
</evidence>
<dbReference type="InterPro" id="IPR050739">
    <property type="entry name" value="MFP"/>
</dbReference>
<evidence type="ECO:0000256" key="4">
    <source>
        <dbReference type="ARBA" id="ARBA00022989"/>
    </source>
</evidence>
<keyword evidence="4" id="KW-1133">Transmembrane helix</keyword>
<dbReference type="Proteomes" id="UP001576784">
    <property type="component" value="Unassembled WGS sequence"/>
</dbReference>
<dbReference type="PRINTS" id="PR01490">
    <property type="entry name" value="RTXTOXIND"/>
</dbReference>
<accession>A0ABV4XLE2</accession>
<dbReference type="PANTHER" id="PTHR30386:SF26">
    <property type="entry name" value="TRANSPORT PROTEIN COMB"/>
    <property type="match status" value="1"/>
</dbReference>
<gene>
    <name evidence="6" type="ORF">ACE1CI_06150</name>
</gene>
<evidence type="ECO:0000256" key="2">
    <source>
        <dbReference type="ARBA" id="ARBA00009477"/>
    </source>
</evidence>
<keyword evidence="3" id="KW-0812">Transmembrane</keyword>
<sequence length="84" mass="9322">MKFQLNQRLISAPVEGTIFQFPIQRAGTIVQTGQAIAQIAPKEAVLVFKAQMPISESGFLHQGMPVKLKFYAYPFPDYGVVEGH</sequence>
<keyword evidence="7" id="KW-1185">Reference proteome</keyword>
<evidence type="ECO:0000256" key="3">
    <source>
        <dbReference type="ARBA" id="ARBA00022692"/>
    </source>
</evidence>
<evidence type="ECO:0000313" key="7">
    <source>
        <dbReference type="Proteomes" id="UP001576784"/>
    </source>
</evidence>
<evidence type="ECO:0000313" key="6">
    <source>
        <dbReference type="EMBL" id="MFB2892510.1"/>
    </source>
</evidence>
<reference evidence="6 7" key="1">
    <citation type="submission" date="2024-09" db="EMBL/GenBank/DDBJ databases">
        <title>Floridaenema gen nov. (Aerosakkonemataceae, Aerosakkonematales ord. nov., Cyanobacteria) from benthic tropical and subtropical fresh waters, with the description of four new species.</title>
        <authorList>
            <person name="Moretto J.A."/>
            <person name="Berthold D.E."/>
            <person name="Lefler F.W."/>
            <person name="Huang I.-S."/>
            <person name="Laughinghouse H. IV."/>
        </authorList>
    </citation>
    <scope>NUCLEOTIDE SEQUENCE [LARGE SCALE GENOMIC DNA]</scope>
    <source>
        <strain evidence="6 7">BLCC-F50</strain>
    </source>
</reference>
<name>A0ABV4XLE2_9CYAN</name>
<comment type="caution">
    <text evidence="6">The sequence shown here is derived from an EMBL/GenBank/DDBJ whole genome shotgun (WGS) entry which is preliminary data.</text>
</comment>
<comment type="subcellular location">
    <subcellularLocation>
        <location evidence="1">Membrane</location>
        <topology evidence="1">Single-pass membrane protein</topology>
    </subcellularLocation>
</comment>
<evidence type="ECO:0000256" key="5">
    <source>
        <dbReference type="ARBA" id="ARBA00023136"/>
    </source>
</evidence>
<dbReference type="PANTHER" id="PTHR30386">
    <property type="entry name" value="MEMBRANE FUSION SUBUNIT OF EMRAB-TOLC MULTIDRUG EFFLUX PUMP"/>
    <property type="match status" value="1"/>
</dbReference>
<dbReference type="EMBL" id="JBHFNR010000039">
    <property type="protein sequence ID" value="MFB2892510.1"/>
    <property type="molecule type" value="Genomic_DNA"/>
</dbReference>
<dbReference type="RefSeq" id="WP_413262183.1">
    <property type="nucleotide sequence ID" value="NZ_JBHFNR010000039.1"/>
</dbReference>
<comment type="similarity">
    <text evidence="2">Belongs to the membrane fusion protein (MFP) (TC 8.A.1) family.</text>
</comment>